<evidence type="ECO:0000259" key="1">
    <source>
        <dbReference type="PROSITE" id="PS51787"/>
    </source>
</evidence>
<dbReference type="InterPro" id="IPR046336">
    <property type="entry name" value="Lon_prtase_N_sf"/>
</dbReference>
<dbReference type="EMBL" id="RQGD01000035">
    <property type="protein sequence ID" value="TGL57393.1"/>
    <property type="molecule type" value="Genomic_DNA"/>
</dbReference>
<keyword evidence="3" id="KW-1185">Reference proteome</keyword>
<dbReference type="SUPFAM" id="SSF88697">
    <property type="entry name" value="PUA domain-like"/>
    <property type="match status" value="1"/>
</dbReference>
<comment type="caution">
    <text evidence="2">The sequence shown here is derived from an EMBL/GenBank/DDBJ whole genome shotgun (WGS) entry which is preliminary data.</text>
</comment>
<sequence>MSTFTLPLFPLPEVFLFPGTFLPLHIFEPRYRSMLTYCLENGNEMGIVPYPRNWSGSGPLPIERIFGWGHVIQCERLEDGRSNILLEGLGTAEIINYESMEPFRISNVRKIEQDKANRGNSEFKNTLAELLLLTKRILLAEGAEELIILKINHIANHLFPIDFIASILNFEYVLKQEILETVNLLDKSKKLLDILRDMNLRE</sequence>
<dbReference type="Gene3D" id="2.30.130.40">
    <property type="entry name" value="LON domain-like"/>
    <property type="match status" value="1"/>
</dbReference>
<reference evidence="2" key="1">
    <citation type="journal article" date="2019" name="PLoS Negl. Trop. Dis.">
        <title>Revisiting the worldwide diversity of Leptospira species in the environment.</title>
        <authorList>
            <person name="Vincent A.T."/>
            <person name="Schiettekatte O."/>
            <person name="Bourhy P."/>
            <person name="Veyrier F.J."/>
            <person name="Picardeau M."/>
        </authorList>
    </citation>
    <scope>NUCLEOTIDE SEQUENCE [LARGE SCALE GENOMIC DNA]</scope>
    <source>
        <strain evidence="2">201702476</strain>
    </source>
</reference>
<protein>
    <submittedName>
        <fullName evidence="2">ATP-dependent Lon protease</fullName>
    </submittedName>
</protein>
<keyword evidence="2" id="KW-0645">Protease</keyword>
<evidence type="ECO:0000313" key="3">
    <source>
        <dbReference type="Proteomes" id="UP000297693"/>
    </source>
</evidence>
<dbReference type="Proteomes" id="UP000297693">
    <property type="component" value="Unassembled WGS sequence"/>
</dbReference>
<dbReference type="InterPro" id="IPR003111">
    <property type="entry name" value="Lon_prtase_N"/>
</dbReference>
<dbReference type="GO" id="GO:0008233">
    <property type="term" value="F:peptidase activity"/>
    <property type="evidence" value="ECO:0007669"/>
    <property type="project" value="UniProtKB-KW"/>
</dbReference>
<dbReference type="PROSITE" id="PS51787">
    <property type="entry name" value="LON_N"/>
    <property type="match status" value="1"/>
</dbReference>
<keyword evidence="2" id="KW-0378">Hydrolase</keyword>
<dbReference type="SMART" id="SM00464">
    <property type="entry name" value="LON"/>
    <property type="match status" value="1"/>
</dbReference>
<accession>A0A4R9JWL7</accession>
<dbReference type="RefSeq" id="WP_135624517.1">
    <property type="nucleotide sequence ID" value="NZ_RQGD01000035.1"/>
</dbReference>
<dbReference type="GO" id="GO:0006508">
    <property type="term" value="P:proteolysis"/>
    <property type="evidence" value="ECO:0007669"/>
    <property type="project" value="UniProtKB-KW"/>
</dbReference>
<dbReference type="PANTHER" id="PTHR46732">
    <property type="entry name" value="ATP-DEPENDENT PROTEASE LA (LON) DOMAIN PROTEIN"/>
    <property type="match status" value="1"/>
</dbReference>
<name>A0A4R9JWL7_9LEPT</name>
<organism evidence="2 3">
    <name type="scientific">Leptospira ognonensis</name>
    <dbReference type="NCBI Taxonomy" id="2484945"/>
    <lineage>
        <taxon>Bacteria</taxon>
        <taxon>Pseudomonadati</taxon>
        <taxon>Spirochaetota</taxon>
        <taxon>Spirochaetia</taxon>
        <taxon>Leptospirales</taxon>
        <taxon>Leptospiraceae</taxon>
        <taxon>Leptospira</taxon>
    </lineage>
</organism>
<dbReference type="Pfam" id="PF02190">
    <property type="entry name" value="LON_substr_bdg"/>
    <property type="match status" value="1"/>
</dbReference>
<dbReference type="OrthoDB" id="25394at2"/>
<dbReference type="PANTHER" id="PTHR46732:SF8">
    <property type="entry name" value="ATP-DEPENDENT PROTEASE LA (LON) DOMAIN PROTEIN"/>
    <property type="match status" value="1"/>
</dbReference>
<evidence type="ECO:0000313" key="2">
    <source>
        <dbReference type="EMBL" id="TGL57393.1"/>
    </source>
</evidence>
<dbReference type="AlphaFoldDB" id="A0A4R9JWL7"/>
<feature type="domain" description="Lon N-terminal" evidence="1">
    <location>
        <begin position="6"/>
        <end position="199"/>
    </location>
</feature>
<dbReference type="InterPro" id="IPR015947">
    <property type="entry name" value="PUA-like_sf"/>
</dbReference>
<proteinExistence type="predicted"/>
<gene>
    <name evidence="2" type="ORF">EHQ58_13965</name>
</gene>